<comment type="caution">
    <text evidence="16">The sequence shown here is derived from an EMBL/GenBank/DDBJ whole genome shotgun (WGS) entry which is preliminary data.</text>
</comment>
<evidence type="ECO:0000256" key="5">
    <source>
        <dbReference type="ARBA" id="ARBA00022729"/>
    </source>
</evidence>
<dbReference type="InterPro" id="IPR039426">
    <property type="entry name" value="TonB-dep_rcpt-like"/>
</dbReference>
<feature type="signal peptide" evidence="13">
    <location>
        <begin position="1"/>
        <end position="20"/>
    </location>
</feature>
<evidence type="ECO:0000256" key="8">
    <source>
        <dbReference type="ARBA" id="ARBA00023170"/>
    </source>
</evidence>
<comment type="subcellular location">
    <subcellularLocation>
        <location evidence="1 10">Cell outer membrane</location>
        <topology evidence="1 10">Multi-pass membrane protein</topology>
    </subcellularLocation>
</comment>
<dbReference type="InterPro" id="IPR023997">
    <property type="entry name" value="TonB-dep_OMP_SusC/RagA_CS"/>
</dbReference>
<accession>A0A139KUL3</accession>
<dbReference type="PANTHER" id="PTHR30069:SF29">
    <property type="entry name" value="HEMOGLOBIN AND HEMOGLOBIN-HAPTOGLOBIN-BINDING PROTEIN 1-RELATED"/>
    <property type="match status" value="1"/>
</dbReference>
<organism evidence="16">
    <name type="scientific">Bacteroides intestinalis</name>
    <dbReference type="NCBI Taxonomy" id="329854"/>
    <lineage>
        <taxon>Bacteria</taxon>
        <taxon>Pseudomonadati</taxon>
        <taxon>Bacteroidota</taxon>
        <taxon>Bacteroidia</taxon>
        <taxon>Bacteroidales</taxon>
        <taxon>Bacteroidaceae</taxon>
        <taxon>Bacteroides</taxon>
    </lineage>
</organism>
<proteinExistence type="inferred from homology"/>
<dbReference type="NCBIfam" id="TIGR04057">
    <property type="entry name" value="SusC_RagA_signa"/>
    <property type="match status" value="1"/>
</dbReference>
<feature type="domain" description="TonB-dependent receptor plug" evidence="15">
    <location>
        <begin position="121"/>
        <end position="237"/>
    </location>
</feature>
<dbReference type="InterPro" id="IPR023996">
    <property type="entry name" value="TonB-dep_OMP_SusC/RagA"/>
</dbReference>
<dbReference type="NCBIfam" id="TIGR04056">
    <property type="entry name" value="OMP_RagA_SusC"/>
    <property type="match status" value="1"/>
</dbReference>
<gene>
    <name evidence="16" type="ORF">HMPREF2531_04513</name>
</gene>
<feature type="compositionally biased region" description="Polar residues" evidence="12">
    <location>
        <begin position="1004"/>
        <end position="1015"/>
    </location>
</feature>
<evidence type="ECO:0000313" key="17">
    <source>
        <dbReference type="Proteomes" id="UP000070319"/>
    </source>
</evidence>
<dbReference type="Pfam" id="PF00593">
    <property type="entry name" value="TonB_dep_Rec_b-barrel"/>
    <property type="match status" value="1"/>
</dbReference>
<evidence type="ECO:0000259" key="14">
    <source>
        <dbReference type="Pfam" id="PF00593"/>
    </source>
</evidence>
<dbReference type="PROSITE" id="PS52016">
    <property type="entry name" value="TONB_DEPENDENT_REC_3"/>
    <property type="match status" value="1"/>
</dbReference>
<dbReference type="InterPro" id="IPR000531">
    <property type="entry name" value="Beta-barrel_TonB"/>
</dbReference>
<dbReference type="SUPFAM" id="SSF56935">
    <property type="entry name" value="Porins"/>
    <property type="match status" value="1"/>
</dbReference>
<dbReference type="GO" id="GO:0044718">
    <property type="term" value="P:siderophore transmembrane transport"/>
    <property type="evidence" value="ECO:0007669"/>
    <property type="project" value="TreeGrafter"/>
</dbReference>
<sequence>MKKHLIILTAYLCACLSLFAQQRTLKGKVTDQADNSPIPAVTVTTFDKNGTRHGVLTDMEGNYSIQIPEGATTLKFSFIGMKEVTEKIGNRTIINVIMEEDAITTDEVVVTALGIKREAKALSYSTQGVNMDGINDAKSSNIVSSLSGKIAGVQITPPGMNNGSARIVIRGNNSVTGNNQPLFVVDGMPIDNSDGENGNLDYGNGAADINPDDIENIEVLKGANASALYGSRAANGVILITTKKGGEKFKVNINSNCMFQTLTEFPEYQNAYGVGTSFYIDNKNNPPLSKTNYRSWGSPMMGQPVIGLDGKLKAYLPEPDNVKDFYQTATMWTNSISVEGGNNKNQYRISYTNNHSNSVVNNFNIDNKSTFNLRLNNQFTSWLSLDSKITYIDDRVTNRQYSKSDNKNPMNSYIHMARSTSLSELYTWKDANGNEIGTHRNFSNPYWIINENENKDTKKRVIGSFVLKIDFSKDLSLQAKAGIDTYNWNGYTFNNKGSMNDADGQMQTFQRELENYNIEGLLTYNKRFKKFSVMANAGIIMYSTNQTRYTQKINSLLQPGLINISNSAEYPTDTQELSEKKINSIFGAVSLGFNDYIYLDITGRNDWSSTLPAKNNSYFYPSVGSSFIFSEAFKMDKSIVSFGKIRGSYAIVGSDTSPYRVYDNYSFNGIFNDATLASLSTTMNNPDLKPEKTYSWEIGADIRFFKNRLGIDFTYYNTTTKNQIINAQLPTSSGYQKRYYNAGEIQNKGIELMVYGTPVKNKNFSWEVNLNWAKNNSKVISLIEGVDRFQIGNYSSYIYVYAEVGKPYGYMRGLGVKRHENGKMIMEDGGGLLMKDPDKEFGTSTPDWVGGITNTFRYKNFDFSFLIDVKKGGIIYSASTGKMLTNGMTSETLFGRDDYYIRKEIWGESDSELSGGAWFDAVYSDGTPANKFMSPQSYAYCKPNYAEFTIYDASYVKLRELTLGYTFPKQWMSKIKIQRLRLAFVGRNLWTIHKKTPQGFDPEASQTSGNGQGIENGSLPPNAVYGFDIKLTF</sequence>
<reference evidence="16 17" key="1">
    <citation type="submission" date="2016-02" db="EMBL/GenBank/DDBJ databases">
        <authorList>
            <person name="Wen L."/>
            <person name="He K."/>
            <person name="Yang H."/>
        </authorList>
    </citation>
    <scope>NUCLEOTIDE SEQUENCE [LARGE SCALE GENOMIC DNA]</scope>
    <source>
        <strain evidence="16 17">KLE1704</strain>
    </source>
</reference>
<evidence type="ECO:0000256" key="2">
    <source>
        <dbReference type="ARBA" id="ARBA00022448"/>
    </source>
</evidence>
<dbReference type="InterPro" id="IPR008969">
    <property type="entry name" value="CarboxyPept-like_regulatory"/>
</dbReference>
<evidence type="ECO:0000256" key="10">
    <source>
        <dbReference type="PROSITE-ProRule" id="PRU01360"/>
    </source>
</evidence>
<keyword evidence="5 13" id="KW-0732">Signal</keyword>
<dbReference type="GO" id="GO:0009279">
    <property type="term" value="C:cell outer membrane"/>
    <property type="evidence" value="ECO:0007669"/>
    <property type="project" value="UniProtKB-SubCell"/>
</dbReference>
<protein>
    <submittedName>
        <fullName evidence="16">TonB-dependent receptor plug domain protein</fullName>
    </submittedName>
</protein>
<dbReference type="Gene3D" id="2.170.130.10">
    <property type="entry name" value="TonB-dependent receptor, plug domain"/>
    <property type="match status" value="1"/>
</dbReference>
<dbReference type="PATRIC" id="fig|329854.7.peg.4589"/>
<evidence type="ECO:0000256" key="12">
    <source>
        <dbReference type="SAM" id="MobiDB-lite"/>
    </source>
</evidence>
<keyword evidence="2 10" id="KW-0813">Transport</keyword>
<comment type="similarity">
    <text evidence="10 11">Belongs to the TonB-dependent receptor family.</text>
</comment>
<feature type="chain" id="PRO_5007486761" evidence="13">
    <location>
        <begin position="21"/>
        <end position="1033"/>
    </location>
</feature>
<name>A0A139KUL3_9BACE</name>
<evidence type="ECO:0000256" key="4">
    <source>
        <dbReference type="ARBA" id="ARBA00022692"/>
    </source>
</evidence>
<keyword evidence="3 10" id="KW-1134">Transmembrane beta strand</keyword>
<keyword evidence="6 11" id="KW-0798">TonB box</keyword>
<evidence type="ECO:0000313" key="16">
    <source>
        <dbReference type="EMBL" id="KXT42870.1"/>
    </source>
</evidence>
<evidence type="ECO:0000256" key="7">
    <source>
        <dbReference type="ARBA" id="ARBA00023136"/>
    </source>
</evidence>
<dbReference type="Proteomes" id="UP000070319">
    <property type="component" value="Unassembled WGS sequence"/>
</dbReference>
<evidence type="ECO:0000256" key="1">
    <source>
        <dbReference type="ARBA" id="ARBA00004571"/>
    </source>
</evidence>
<feature type="domain" description="TonB-dependent receptor-like beta-barrel" evidence="14">
    <location>
        <begin position="423"/>
        <end position="989"/>
    </location>
</feature>
<evidence type="ECO:0000256" key="13">
    <source>
        <dbReference type="SAM" id="SignalP"/>
    </source>
</evidence>
<dbReference type="Gene3D" id="2.40.170.20">
    <property type="entry name" value="TonB-dependent receptor, beta-barrel domain"/>
    <property type="match status" value="1"/>
</dbReference>
<evidence type="ECO:0000256" key="6">
    <source>
        <dbReference type="ARBA" id="ARBA00023077"/>
    </source>
</evidence>
<dbReference type="AlphaFoldDB" id="A0A139KUL3"/>
<dbReference type="InterPro" id="IPR037066">
    <property type="entry name" value="Plug_dom_sf"/>
</dbReference>
<dbReference type="PANTHER" id="PTHR30069">
    <property type="entry name" value="TONB-DEPENDENT OUTER MEMBRANE RECEPTOR"/>
    <property type="match status" value="1"/>
</dbReference>
<dbReference type="InterPro" id="IPR012910">
    <property type="entry name" value="Plug_dom"/>
</dbReference>
<dbReference type="Gene3D" id="2.60.40.1120">
    <property type="entry name" value="Carboxypeptidase-like, regulatory domain"/>
    <property type="match status" value="1"/>
</dbReference>
<dbReference type="Pfam" id="PF07715">
    <property type="entry name" value="Plug"/>
    <property type="match status" value="1"/>
</dbReference>
<dbReference type="RefSeq" id="WP_061437858.1">
    <property type="nucleotide sequence ID" value="NZ_JADMTM010000023.1"/>
</dbReference>
<evidence type="ECO:0000256" key="9">
    <source>
        <dbReference type="ARBA" id="ARBA00023237"/>
    </source>
</evidence>
<dbReference type="InterPro" id="IPR036942">
    <property type="entry name" value="Beta-barrel_TonB_sf"/>
</dbReference>
<evidence type="ECO:0000259" key="15">
    <source>
        <dbReference type="Pfam" id="PF07715"/>
    </source>
</evidence>
<feature type="region of interest" description="Disordered" evidence="12">
    <location>
        <begin position="996"/>
        <end position="1019"/>
    </location>
</feature>
<dbReference type="Pfam" id="PF13715">
    <property type="entry name" value="CarbopepD_reg_2"/>
    <property type="match status" value="1"/>
</dbReference>
<keyword evidence="9 10" id="KW-0998">Cell outer membrane</keyword>
<keyword evidence="8 16" id="KW-0675">Receptor</keyword>
<keyword evidence="4 10" id="KW-0812">Transmembrane</keyword>
<dbReference type="EMBL" id="LTDF01000163">
    <property type="protein sequence ID" value="KXT42870.1"/>
    <property type="molecule type" value="Genomic_DNA"/>
</dbReference>
<dbReference type="SUPFAM" id="SSF49464">
    <property type="entry name" value="Carboxypeptidase regulatory domain-like"/>
    <property type="match status" value="1"/>
</dbReference>
<evidence type="ECO:0000256" key="3">
    <source>
        <dbReference type="ARBA" id="ARBA00022452"/>
    </source>
</evidence>
<dbReference type="GO" id="GO:0015344">
    <property type="term" value="F:siderophore uptake transmembrane transporter activity"/>
    <property type="evidence" value="ECO:0007669"/>
    <property type="project" value="TreeGrafter"/>
</dbReference>
<keyword evidence="7 10" id="KW-0472">Membrane</keyword>
<evidence type="ECO:0000256" key="11">
    <source>
        <dbReference type="RuleBase" id="RU003357"/>
    </source>
</evidence>